<comment type="similarity">
    <text evidence="9">Belongs to the DEAD box helicase family.</text>
</comment>
<evidence type="ECO:0000256" key="7">
    <source>
        <dbReference type="ARBA" id="ARBA00022840"/>
    </source>
</evidence>
<protein>
    <recommendedName>
        <fullName evidence="10">ATP-dependent RNA helicase</fullName>
        <ecNumber evidence="10">3.6.4.13</ecNumber>
    </recommendedName>
</protein>
<dbReference type="GO" id="GO:0003724">
    <property type="term" value="F:RNA helicase activity"/>
    <property type="evidence" value="ECO:0007669"/>
    <property type="project" value="UniProtKB-EC"/>
</dbReference>
<keyword evidence="7 9" id="KW-0067">ATP-binding</keyword>
<dbReference type="GO" id="GO:0005730">
    <property type="term" value="C:nucleolus"/>
    <property type="evidence" value="ECO:0007669"/>
    <property type="project" value="UniProtKB-SubCell"/>
</dbReference>
<dbReference type="GO" id="GO:0016887">
    <property type="term" value="F:ATP hydrolysis activity"/>
    <property type="evidence" value="ECO:0007669"/>
    <property type="project" value="RHEA"/>
</dbReference>
<dbReference type="EMBL" id="KZ997908">
    <property type="protein sequence ID" value="RKO86795.1"/>
    <property type="molecule type" value="Genomic_DNA"/>
</dbReference>
<keyword evidence="3" id="KW-0698">rRNA processing</keyword>
<dbReference type="PANTHER" id="PTHR24031">
    <property type="entry name" value="RNA HELICASE"/>
    <property type="match status" value="1"/>
</dbReference>
<evidence type="ECO:0000313" key="15">
    <source>
        <dbReference type="Proteomes" id="UP000269721"/>
    </source>
</evidence>
<dbReference type="InterPro" id="IPR011545">
    <property type="entry name" value="DEAD/DEAH_box_helicase_dom"/>
</dbReference>
<evidence type="ECO:0000313" key="14">
    <source>
        <dbReference type="EMBL" id="RKO86795.1"/>
    </source>
</evidence>
<keyword evidence="4 9" id="KW-0547">Nucleotide-binding</keyword>
<dbReference type="SMART" id="SM01178">
    <property type="entry name" value="DUF4217"/>
    <property type="match status" value="1"/>
</dbReference>
<reference evidence="15" key="1">
    <citation type="journal article" date="2018" name="Nat. Microbiol.">
        <title>Leveraging single-cell genomics to expand the fungal tree of life.</title>
        <authorList>
            <person name="Ahrendt S.R."/>
            <person name="Quandt C.A."/>
            <person name="Ciobanu D."/>
            <person name="Clum A."/>
            <person name="Salamov A."/>
            <person name="Andreopoulos B."/>
            <person name="Cheng J.F."/>
            <person name="Woyke T."/>
            <person name="Pelin A."/>
            <person name="Henrissat B."/>
            <person name="Reynolds N.K."/>
            <person name="Benny G.L."/>
            <person name="Smith M.E."/>
            <person name="James T.Y."/>
            <person name="Grigoriev I.V."/>
        </authorList>
    </citation>
    <scope>NUCLEOTIDE SEQUENCE [LARGE SCALE GENOMIC DNA]</scope>
</reference>
<evidence type="ECO:0000256" key="6">
    <source>
        <dbReference type="ARBA" id="ARBA00022806"/>
    </source>
</evidence>
<dbReference type="OrthoDB" id="10259640at2759"/>
<keyword evidence="2" id="KW-0690">Ribosome biogenesis</keyword>
<name>A0A4P9W627_9FUNG</name>
<dbReference type="EC" id="3.6.4.13" evidence="10"/>
<feature type="region of interest" description="Disordered" evidence="11">
    <location>
        <begin position="525"/>
        <end position="602"/>
    </location>
</feature>
<dbReference type="SMART" id="SM00490">
    <property type="entry name" value="HELICc"/>
    <property type="match status" value="1"/>
</dbReference>
<feature type="non-terminal residue" evidence="14">
    <location>
        <position position="1"/>
    </location>
</feature>
<organism evidence="14 15">
    <name type="scientific">Blyttiomyces helicus</name>
    <dbReference type="NCBI Taxonomy" id="388810"/>
    <lineage>
        <taxon>Eukaryota</taxon>
        <taxon>Fungi</taxon>
        <taxon>Fungi incertae sedis</taxon>
        <taxon>Chytridiomycota</taxon>
        <taxon>Chytridiomycota incertae sedis</taxon>
        <taxon>Chytridiomycetes</taxon>
        <taxon>Chytridiomycetes incertae sedis</taxon>
        <taxon>Blyttiomyces</taxon>
    </lineage>
</organism>
<evidence type="ECO:0000256" key="11">
    <source>
        <dbReference type="SAM" id="MobiDB-lite"/>
    </source>
</evidence>
<comment type="domain">
    <text evidence="10">The Q motif is unique to and characteristic of the DEAD box family of RNA helicases and controls ATP binding and hydrolysis.</text>
</comment>
<dbReference type="Pfam" id="PF00271">
    <property type="entry name" value="Helicase_C"/>
    <property type="match status" value="1"/>
</dbReference>
<evidence type="ECO:0000256" key="10">
    <source>
        <dbReference type="RuleBase" id="RU365068"/>
    </source>
</evidence>
<dbReference type="InterPro" id="IPR001650">
    <property type="entry name" value="Helicase_C-like"/>
</dbReference>
<dbReference type="InterPro" id="IPR000629">
    <property type="entry name" value="RNA-helicase_DEAD-box_CS"/>
</dbReference>
<dbReference type="AlphaFoldDB" id="A0A4P9W627"/>
<evidence type="ECO:0000256" key="9">
    <source>
        <dbReference type="RuleBase" id="RU000492"/>
    </source>
</evidence>
<feature type="domain" description="Helicase ATP-binding" evidence="12">
    <location>
        <begin position="1"/>
        <end position="121"/>
    </location>
</feature>
<comment type="catalytic activity">
    <reaction evidence="10">
        <text>ATP + H2O = ADP + phosphate + H(+)</text>
        <dbReference type="Rhea" id="RHEA:13065"/>
        <dbReference type="ChEBI" id="CHEBI:15377"/>
        <dbReference type="ChEBI" id="CHEBI:15378"/>
        <dbReference type="ChEBI" id="CHEBI:30616"/>
        <dbReference type="ChEBI" id="CHEBI:43474"/>
        <dbReference type="ChEBI" id="CHEBI:456216"/>
        <dbReference type="EC" id="3.6.4.13"/>
    </reaction>
</comment>
<dbReference type="Pfam" id="PF13959">
    <property type="entry name" value="CTE_SPB4"/>
    <property type="match status" value="1"/>
</dbReference>
<dbReference type="CDD" id="cd18787">
    <property type="entry name" value="SF2_C_DEAD"/>
    <property type="match status" value="1"/>
</dbReference>
<dbReference type="GO" id="GO:0005524">
    <property type="term" value="F:ATP binding"/>
    <property type="evidence" value="ECO:0007669"/>
    <property type="project" value="UniProtKB-UniRule"/>
</dbReference>
<dbReference type="InterPro" id="IPR025313">
    <property type="entry name" value="SPB4-like_CTE"/>
</dbReference>
<comment type="subcellular location">
    <subcellularLocation>
        <location evidence="1">Nucleus</location>
        <location evidence="1">Nucleolus</location>
    </subcellularLocation>
</comment>
<dbReference type="Gene3D" id="3.40.50.300">
    <property type="entry name" value="P-loop containing nucleotide triphosphate hydrolases"/>
    <property type="match status" value="2"/>
</dbReference>
<comment type="function">
    <text evidence="10">RNA helicase.</text>
</comment>
<dbReference type="PROSITE" id="PS51194">
    <property type="entry name" value="HELICASE_CTER"/>
    <property type="match status" value="1"/>
</dbReference>
<evidence type="ECO:0000256" key="2">
    <source>
        <dbReference type="ARBA" id="ARBA00022517"/>
    </source>
</evidence>
<feature type="domain" description="Helicase C-terminal" evidence="13">
    <location>
        <begin position="147"/>
        <end position="304"/>
    </location>
</feature>
<keyword evidence="5 9" id="KW-0378">Hydrolase</keyword>
<evidence type="ECO:0000256" key="5">
    <source>
        <dbReference type="ARBA" id="ARBA00022801"/>
    </source>
</evidence>
<keyword evidence="6 9" id="KW-0347">Helicase</keyword>
<proteinExistence type="inferred from homology"/>
<dbReference type="InterPro" id="IPR027417">
    <property type="entry name" value="P-loop_NTPase"/>
</dbReference>
<evidence type="ECO:0000256" key="1">
    <source>
        <dbReference type="ARBA" id="ARBA00004604"/>
    </source>
</evidence>
<dbReference type="Proteomes" id="UP000269721">
    <property type="component" value="Unassembled WGS sequence"/>
</dbReference>
<gene>
    <name evidence="14" type="ORF">BDK51DRAFT_20957</name>
</gene>
<evidence type="ECO:0000256" key="8">
    <source>
        <dbReference type="ARBA" id="ARBA00022884"/>
    </source>
</evidence>
<feature type="compositionally biased region" description="Basic residues" evidence="11">
    <location>
        <begin position="527"/>
        <end position="540"/>
    </location>
</feature>
<dbReference type="GO" id="GO:0006364">
    <property type="term" value="P:rRNA processing"/>
    <property type="evidence" value="ECO:0007669"/>
    <property type="project" value="UniProtKB-KW"/>
</dbReference>
<evidence type="ECO:0000259" key="12">
    <source>
        <dbReference type="PROSITE" id="PS51192"/>
    </source>
</evidence>
<dbReference type="PROSITE" id="PS00039">
    <property type="entry name" value="DEAD_ATP_HELICASE"/>
    <property type="match status" value="1"/>
</dbReference>
<evidence type="ECO:0000256" key="3">
    <source>
        <dbReference type="ARBA" id="ARBA00022552"/>
    </source>
</evidence>
<dbReference type="GO" id="GO:0003723">
    <property type="term" value="F:RNA binding"/>
    <property type="evidence" value="ECO:0007669"/>
    <property type="project" value="UniProtKB-UniRule"/>
</dbReference>
<sequence>ALQIFDVLRKVGKLHTFSAGLLIGGKDLKQEQERVARMNILVCTPGRLLQHMDQTPDFGCDNLQILVLDEADRILDCGFEKTINAIVANLPKERQTLLFSATQTKSVRDLARLSLKDPEYVAVHDKSEHSTPKQLVQKYLVCDLPQKLDILYSFIRSHLKQKVIVFVSSCKQVRFIHEVLCKLQPGTVIMCLHGKQKQPKRMAIFDQFCRKTAVVLIATDVAARGLDFPSVEWVVQLDCPEDADTYIHRVGRTARYESAGQALLMLLPSEEKGMMEELAKKKVPVERIRVNPGKTVSIQGKMRAFCSENPEIKYLAQKAFISYIRSVHLQGNKTVFDVHALPAEAYAESLGLPGAPKIKVIKKKNESRQLAKINAEEEKSEAVDSGDDLSEARSKIDKMFEKKNLTVLSEHYAKIKTDDDAADDDEEDFMTLKRKDHEVDDIELPILELSHRQLLRAKAKELKARGSGQKMVFDEEGNPRLAYELQSLDAFEAEGKVDERTAAYLEEASELMRVADAEDKTIAKEKMKAKKKERKMKERKLRQEEEDAPLDIDMGESDDDEEEEEEKPAVEVGRKRGRGAPPARQREEKGGSKKRRIDVGGLGQESLEDIAFKLLGGN</sequence>
<keyword evidence="15" id="KW-1185">Reference proteome</keyword>
<dbReference type="PROSITE" id="PS51192">
    <property type="entry name" value="HELICASE_ATP_BIND_1"/>
    <property type="match status" value="1"/>
</dbReference>
<dbReference type="InterPro" id="IPR014001">
    <property type="entry name" value="Helicase_ATP-bd"/>
</dbReference>
<dbReference type="SUPFAM" id="SSF52540">
    <property type="entry name" value="P-loop containing nucleoside triphosphate hydrolases"/>
    <property type="match status" value="1"/>
</dbReference>
<evidence type="ECO:0000259" key="13">
    <source>
        <dbReference type="PROSITE" id="PS51194"/>
    </source>
</evidence>
<feature type="compositionally biased region" description="Acidic residues" evidence="11">
    <location>
        <begin position="544"/>
        <end position="566"/>
    </location>
</feature>
<dbReference type="Pfam" id="PF00270">
    <property type="entry name" value="DEAD"/>
    <property type="match status" value="1"/>
</dbReference>
<keyword evidence="8 10" id="KW-0694">RNA-binding</keyword>
<accession>A0A4P9W627</accession>
<evidence type="ECO:0000256" key="4">
    <source>
        <dbReference type="ARBA" id="ARBA00022741"/>
    </source>
</evidence>